<dbReference type="InterPro" id="IPR002850">
    <property type="entry name" value="PIN_toxin-like"/>
</dbReference>
<feature type="domain" description="PIN" evidence="1">
    <location>
        <begin position="1"/>
        <end position="112"/>
    </location>
</feature>
<protein>
    <submittedName>
        <fullName evidence="2">Toxin-antitoxin system toxin component, PIN family</fullName>
    </submittedName>
</protein>
<dbReference type="SMART" id="SM00670">
    <property type="entry name" value="PINc"/>
    <property type="match status" value="1"/>
</dbReference>
<dbReference type="PANTHER" id="PTHR34610:SF3">
    <property type="entry name" value="SSL7007 PROTEIN"/>
    <property type="match status" value="1"/>
</dbReference>
<name>A0ABW5M6I0_9BACT</name>
<evidence type="ECO:0000313" key="2">
    <source>
        <dbReference type="EMBL" id="MFD2572598.1"/>
    </source>
</evidence>
<keyword evidence="3" id="KW-1185">Reference proteome</keyword>
<sequence>MKIVVDTNVLLNAVLPTSGNFWLFEGIINGTFTLCVSNEILTEYAEIFGRFYSPIVAESFLTALVYSPFVEKTDTYFHWVAIEADPDDNKFVDCAVAANAQCIVTNDRHFDVLEKLEFPKISVLSPHAFRQLTSV</sequence>
<proteinExistence type="predicted"/>
<organism evidence="2 3">
    <name type="scientific">Spirosoma soli</name>
    <dbReference type="NCBI Taxonomy" id="1770529"/>
    <lineage>
        <taxon>Bacteria</taxon>
        <taxon>Pseudomonadati</taxon>
        <taxon>Bacteroidota</taxon>
        <taxon>Cytophagia</taxon>
        <taxon>Cytophagales</taxon>
        <taxon>Cytophagaceae</taxon>
        <taxon>Spirosoma</taxon>
    </lineage>
</organism>
<dbReference type="InterPro" id="IPR002716">
    <property type="entry name" value="PIN_dom"/>
</dbReference>
<evidence type="ECO:0000259" key="1">
    <source>
        <dbReference type="SMART" id="SM00670"/>
    </source>
</evidence>
<dbReference type="PANTHER" id="PTHR34610">
    <property type="entry name" value="SSL7007 PROTEIN"/>
    <property type="match status" value="1"/>
</dbReference>
<reference evidence="3" key="1">
    <citation type="journal article" date="2019" name="Int. J. Syst. Evol. Microbiol.">
        <title>The Global Catalogue of Microorganisms (GCM) 10K type strain sequencing project: providing services to taxonomists for standard genome sequencing and annotation.</title>
        <authorList>
            <consortium name="The Broad Institute Genomics Platform"/>
            <consortium name="The Broad Institute Genome Sequencing Center for Infectious Disease"/>
            <person name="Wu L."/>
            <person name="Ma J."/>
        </authorList>
    </citation>
    <scope>NUCLEOTIDE SEQUENCE [LARGE SCALE GENOMIC DNA]</scope>
    <source>
        <strain evidence="3">KCTC 42805</strain>
    </source>
</reference>
<gene>
    <name evidence="2" type="ORF">ACFSUS_18305</name>
</gene>
<dbReference type="RefSeq" id="WP_381525158.1">
    <property type="nucleotide sequence ID" value="NZ_JBHULN010000011.1"/>
</dbReference>
<dbReference type="EMBL" id="JBHULN010000011">
    <property type="protein sequence ID" value="MFD2572598.1"/>
    <property type="molecule type" value="Genomic_DNA"/>
</dbReference>
<evidence type="ECO:0000313" key="3">
    <source>
        <dbReference type="Proteomes" id="UP001597469"/>
    </source>
</evidence>
<dbReference type="Pfam" id="PF13470">
    <property type="entry name" value="PIN_3"/>
    <property type="match status" value="1"/>
</dbReference>
<dbReference type="NCBIfam" id="TIGR00305">
    <property type="entry name" value="putative toxin-antitoxin system toxin component, PIN family"/>
    <property type="match status" value="1"/>
</dbReference>
<dbReference type="InterPro" id="IPR029060">
    <property type="entry name" value="PIN-like_dom_sf"/>
</dbReference>
<accession>A0ABW5M6I0</accession>
<comment type="caution">
    <text evidence="2">The sequence shown here is derived from an EMBL/GenBank/DDBJ whole genome shotgun (WGS) entry which is preliminary data.</text>
</comment>
<dbReference type="SUPFAM" id="SSF88723">
    <property type="entry name" value="PIN domain-like"/>
    <property type="match status" value="1"/>
</dbReference>
<dbReference type="Proteomes" id="UP001597469">
    <property type="component" value="Unassembled WGS sequence"/>
</dbReference>